<evidence type="ECO:0000256" key="9">
    <source>
        <dbReference type="HAMAP-Rule" id="MF_02244"/>
    </source>
</evidence>
<dbReference type="GO" id="GO:0006785">
    <property type="term" value="P:heme B biosynthetic process"/>
    <property type="evidence" value="ECO:0007669"/>
    <property type="project" value="UniProtKB-UniRule"/>
</dbReference>
<evidence type="ECO:0000256" key="8">
    <source>
        <dbReference type="ARBA" id="ARBA00050019"/>
    </source>
</evidence>
<comment type="catalytic activity">
    <reaction evidence="7">
        <text>Fe-coproporphyrin III + 2 H2O2 + 2 H(+) = heme b + 2 CO2 + 4 H2O</text>
        <dbReference type="Rhea" id="RHEA:56516"/>
        <dbReference type="ChEBI" id="CHEBI:15377"/>
        <dbReference type="ChEBI" id="CHEBI:15378"/>
        <dbReference type="ChEBI" id="CHEBI:16240"/>
        <dbReference type="ChEBI" id="CHEBI:16526"/>
        <dbReference type="ChEBI" id="CHEBI:60344"/>
        <dbReference type="ChEBI" id="CHEBI:68438"/>
        <dbReference type="EC" id="1.3.98.5"/>
    </reaction>
    <physiologicalReaction direction="left-to-right" evidence="7">
        <dbReference type="Rhea" id="RHEA:56517"/>
    </physiologicalReaction>
</comment>
<evidence type="ECO:0000256" key="4">
    <source>
        <dbReference type="ARBA" id="ARBA00023004"/>
    </source>
</evidence>
<protein>
    <recommendedName>
        <fullName evidence="1 9">Coproheme decarboxylase</fullName>
        <ecNumber evidence="8 9">1.3.98.5</ecNumber>
    </recommendedName>
    <alternativeName>
        <fullName evidence="5 9">Coproheme III oxidative decarboxylase</fullName>
    </alternativeName>
    <alternativeName>
        <fullName evidence="6 9">Hydrogen peroxide-dependent heme synthase</fullName>
    </alternativeName>
</protein>
<evidence type="ECO:0000256" key="10">
    <source>
        <dbReference type="SAM" id="MobiDB-lite"/>
    </source>
</evidence>
<dbReference type="STRING" id="85336.A7979_08200"/>
<comment type="pathway">
    <text evidence="9">Porphyrin-containing compound metabolism; protoheme biosynthesis.</text>
</comment>
<dbReference type="EMBL" id="SPQC01000053">
    <property type="protein sequence ID" value="TFU20580.1"/>
    <property type="molecule type" value="Genomic_DNA"/>
</dbReference>
<comment type="function">
    <text evidence="9">Involved in coproporphyrin-dependent heme b biosynthesis. Catalyzes the decarboxylation of Fe-coproporphyrin III (coproheme) to heme b (protoheme IX), the last step of the pathway. The reaction occurs in a stepwise manner with a three-propionate intermediate.</text>
</comment>
<feature type="compositionally biased region" description="Basic and acidic residues" evidence="10">
    <location>
        <begin position="1"/>
        <end position="12"/>
    </location>
</feature>
<feature type="active site" evidence="9">
    <location>
        <position position="168"/>
    </location>
</feature>
<feature type="binding site" description="axial binding residue" evidence="9">
    <location>
        <position position="191"/>
    </location>
    <ligand>
        <name>Fe-coproporphyrin III</name>
        <dbReference type="ChEBI" id="CHEBI:68438"/>
    </ligand>
    <ligandPart>
        <name>Fe</name>
        <dbReference type="ChEBI" id="CHEBI:18248"/>
    </ligandPart>
</feature>
<reference evidence="11 12" key="1">
    <citation type="submission" date="2019-03" db="EMBL/GenBank/DDBJ databases">
        <title>Diversity of the mouse oral microbiome.</title>
        <authorList>
            <person name="Joseph S."/>
            <person name="Aduse-Opoku J."/>
            <person name="Curtis M."/>
            <person name="Wade W."/>
            <person name="Hashim A."/>
        </authorList>
    </citation>
    <scope>NUCLEOTIDE SEQUENCE [LARGE SCALE GENOMIC DNA]</scope>
    <source>
        <strain evidence="12">irhom_31</strain>
    </source>
</reference>
<dbReference type="GO" id="GO:0020037">
    <property type="term" value="F:heme binding"/>
    <property type="evidence" value="ECO:0007669"/>
    <property type="project" value="InterPro"/>
</dbReference>
<dbReference type="NCBIfam" id="NF042928">
    <property type="entry name" value="HemQ_actino"/>
    <property type="match status" value="1"/>
</dbReference>
<dbReference type="SUPFAM" id="SSF54909">
    <property type="entry name" value="Dimeric alpha+beta barrel"/>
    <property type="match status" value="1"/>
</dbReference>
<keyword evidence="4 9" id="KW-0408">Iron</keyword>
<evidence type="ECO:0000256" key="3">
    <source>
        <dbReference type="ARBA" id="ARBA00022723"/>
    </source>
</evidence>
<dbReference type="Proteomes" id="UP000297951">
    <property type="component" value="Unassembled WGS sequence"/>
</dbReference>
<comment type="caution">
    <text evidence="11">The sequence shown here is derived from an EMBL/GenBank/DDBJ whole genome shotgun (WGS) entry which is preliminary data.</text>
</comment>
<dbReference type="GO" id="GO:0046872">
    <property type="term" value="F:metal ion binding"/>
    <property type="evidence" value="ECO:0007669"/>
    <property type="project" value="UniProtKB-KW"/>
</dbReference>
<dbReference type="RefSeq" id="WP_135013808.1">
    <property type="nucleotide sequence ID" value="NZ_JADGLK010000053.1"/>
</dbReference>
<organism evidence="11 12">
    <name type="scientific">Rothia nasimurium</name>
    <dbReference type="NCBI Taxonomy" id="85336"/>
    <lineage>
        <taxon>Bacteria</taxon>
        <taxon>Bacillati</taxon>
        <taxon>Actinomycetota</taxon>
        <taxon>Actinomycetes</taxon>
        <taxon>Micrococcales</taxon>
        <taxon>Micrococcaceae</taxon>
        <taxon>Rothia</taxon>
    </lineage>
</organism>
<keyword evidence="2 9" id="KW-0349">Heme</keyword>
<keyword evidence="9" id="KW-0350">Heme biosynthesis</keyword>
<evidence type="ECO:0000256" key="6">
    <source>
        <dbReference type="ARBA" id="ARBA00030236"/>
    </source>
</evidence>
<keyword evidence="9" id="KW-0560">Oxidoreductase</keyword>
<evidence type="ECO:0000313" key="11">
    <source>
        <dbReference type="EMBL" id="TFU20580.1"/>
    </source>
</evidence>
<comment type="cofactor">
    <cofactor evidence="9">
        <name>Fe-coproporphyrin III</name>
        <dbReference type="ChEBI" id="CHEBI:68438"/>
    </cofactor>
    <text evidence="9">Fe-coproporphyrin III acts as both substrate and redox cofactor.</text>
</comment>
<comment type="catalytic activity">
    <reaction evidence="9">
        <text>harderoheme III + H2O2 + H(+) = heme b + CO2 + 2 H2O</text>
        <dbReference type="Rhea" id="RHEA:57944"/>
        <dbReference type="ChEBI" id="CHEBI:15377"/>
        <dbReference type="ChEBI" id="CHEBI:15378"/>
        <dbReference type="ChEBI" id="CHEBI:16240"/>
        <dbReference type="ChEBI" id="CHEBI:16526"/>
        <dbReference type="ChEBI" id="CHEBI:60344"/>
        <dbReference type="ChEBI" id="CHEBI:142463"/>
    </reaction>
</comment>
<dbReference type="InterPro" id="IPR011008">
    <property type="entry name" value="Dimeric_a/b-barrel"/>
</dbReference>
<evidence type="ECO:0000256" key="7">
    <source>
        <dbReference type="ARBA" id="ARBA00049896"/>
    </source>
</evidence>
<dbReference type="Pfam" id="PF06778">
    <property type="entry name" value="Chlor_dismutase"/>
    <property type="match status" value="1"/>
</dbReference>
<dbReference type="HAMAP" id="MF_02244">
    <property type="entry name" value="Coproheme_decarbox_2"/>
    <property type="match status" value="1"/>
</dbReference>
<dbReference type="PANTHER" id="PTHR36843:SF1">
    <property type="entry name" value="COPROHEME DECARBOXYLASE"/>
    <property type="match status" value="1"/>
</dbReference>
<dbReference type="GO" id="GO:0016634">
    <property type="term" value="F:oxidoreductase activity, acting on the CH-CH group of donors, oxygen as acceptor"/>
    <property type="evidence" value="ECO:0007669"/>
    <property type="project" value="UniProtKB-UniRule"/>
</dbReference>
<gene>
    <name evidence="9" type="primary">chdC</name>
    <name evidence="11" type="ORF">E4U03_11150</name>
</gene>
<dbReference type="InterPro" id="IPR010644">
    <property type="entry name" value="ChdC/CLD"/>
</dbReference>
<comment type="similarity">
    <text evidence="9">Belongs to the ChdC family. Type 2 subfamily.</text>
</comment>
<dbReference type="Gene3D" id="3.30.70.1030">
    <property type="entry name" value="Apc35880, domain 1"/>
    <property type="match status" value="2"/>
</dbReference>
<dbReference type="PANTHER" id="PTHR36843">
    <property type="entry name" value="HEME-DEPENDENT PEROXIDASE YWFI-RELATED"/>
    <property type="match status" value="1"/>
</dbReference>
<proteinExistence type="inferred from homology"/>
<comment type="catalytic activity">
    <reaction evidence="9">
        <text>Fe-coproporphyrin III + H2O2 + H(+) = harderoheme III + CO2 + 2 H2O</text>
        <dbReference type="Rhea" id="RHEA:57940"/>
        <dbReference type="ChEBI" id="CHEBI:15377"/>
        <dbReference type="ChEBI" id="CHEBI:15378"/>
        <dbReference type="ChEBI" id="CHEBI:16240"/>
        <dbReference type="ChEBI" id="CHEBI:16526"/>
        <dbReference type="ChEBI" id="CHEBI:68438"/>
        <dbReference type="ChEBI" id="CHEBI:142463"/>
    </reaction>
</comment>
<keyword evidence="3 9" id="KW-0479">Metal-binding</keyword>
<feature type="region of interest" description="Disordered" evidence="10">
    <location>
        <begin position="1"/>
        <end position="41"/>
    </location>
</feature>
<dbReference type="EC" id="1.3.98.5" evidence="8 9"/>
<accession>A0A4Y9F1W4</accession>
<evidence type="ECO:0000313" key="12">
    <source>
        <dbReference type="Proteomes" id="UP000297951"/>
    </source>
</evidence>
<dbReference type="OrthoDB" id="9773646at2"/>
<name>A0A4Y9F1W4_9MICC</name>
<sequence length="266" mass="29544">MSHHGNPAEHSHGAYSHGGRPPMPTAKDAQGKIQGQRPGEVAEGDSQFHYALYTVFAREGAADPAATGAEATAELEALVDELEAKGVITRGFYDVSAMRNDADVMVWVHGAVPEDLQAAIRSFRRTVAFSGTKIVWSTMGVHRDAEFSAGHTPTFAKGIAPEQWVCVYPFVRSFDWYTINPEKRREIMKNHGMKGIDFPEVLPNTIATFGLNDYEWLIALEAPELVLIVDLMRSFRNTEARHFVREEIPFYTGRRIEAAEVAQVIA</sequence>
<evidence type="ECO:0000256" key="2">
    <source>
        <dbReference type="ARBA" id="ARBA00022617"/>
    </source>
</evidence>
<evidence type="ECO:0000256" key="1">
    <source>
        <dbReference type="ARBA" id="ARBA00014413"/>
    </source>
</evidence>
<evidence type="ECO:0000256" key="5">
    <source>
        <dbReference type="ARBA" id="ARBA00029882"/>
    </source>
</evidence>
<dbReference type="AlphaFoldDB" id="A0A4Y9F1W4"/>